<dbReference type="InterPro" id="IPR011050">
    <property type="entry name" value="Pectin_lyase_fold/virulence"/>
</dbReference>
<name>A0AAU9DGZ2_9BACT</name>
<geneLocation type="plasmid" evidence="2 3">
    <name>pFA4</name>
</geneLocation>
<dbReference type="CDD" id="cd00063">
    <property type="entry name" value="FN3"/>
    <property type="match status" value="1"/>
</dbReference>
<organism evidence="2 3">
    <name type="scientific">Fulvitalea axinellae</name>
    <dbReference type="NCBI Taxonomy" id="1182444"/>
    <lineage>
        <taxon>Bacteria</taxon>
        <taxon>Pseudomonadati</taxon>
        <taxon>Bacteroidota</taxon>
        <taxon>Cytophagia</taxon>
        <taxon>Cytophagales</taxon>
        <taxon>Persicobacteraceae</taxon>
        <taxon>Fulvitalea</taxon>
    </lineage>
</organism>
<dbReference type="PANTHER" id="PTHR11319">
    <property type="entry name" value="G PROTEIN-COUPLED RECEPTOR-RELATED"/>
    <property type="match status" value="1"/>
</dbReference>
<keyword evidence="3" id="KW-1185">Reference proteome</keyword>
<dbReference type="Proteomes" id="UP001348817">
    <property type="component" value="Plasmid pFA4"/>
</dbReference>
<dbReference type="SUPFAM" id="SSF51126">
    <property type="entry name" value="Pectin lyase-like"/>
    <property type="match status" value="1"/>
</dbReference>
<dbReference type="InterPro" id="IPR036116">
    <property type="entry name" value="FN3_sf"/>
</dbReference>
<dbReference type="EMBL" id="AP025318">
    <property type="protein sequence ID" value="BDD12386.1"/>
    <property type="molecule type" value="Genomic_DNA"/>
</dbReference>
<dbReference type="KEGG" id="fax:FUAX_48180"/>
<dbReference type="PANTHER" id="PTHR11319:SF35">
    <property type="entry name" value="OUTER MEMBRANE PROTEIN PMPC-RELATED"/>
    <property type="match status" value="1"/>
</dbReference>
<reference evidence="2 3" key="1">
    <citation type="submission" date="2021-12" db="EMBL/GenBank/DDBJ databases">
        <title>Genome sequencing of bacteria with rrn-lacking chromosome and rrn-plasmid.</title>
        <authorList>
            <person name="Anda M."/>
            <person name="Iwasaki W."/>
        </authorList>
    </citation>
    <scope>NUCLEOTIDE SEQUENCE [LARGE SCALE GENOMIC DNA]</scope>
    <source>
        <strain evidence="2 3">DSM 100852</strain>
        <plasmid evidence="2 3">pFA4</plasmid>
    </source>
</reference>
<dbReference type="PROSITE" id="PS51257">
    <property type="entry name" value="PROKAR_LIPOPROTEIN"/>
    <property type="match status" value="1"/>
</dbReference>
<protein>
    <recommendedName>
        <fullName evidence="1">Fibronectin type-III domain-containing protein</fullName>
    </recommendedName>
</protein>
<proteinExistence type="predicted"/>
<dbReference type="InterPro" id="IPR012334">
    <property type="entry name" value="Pectin_lyas_fold"/>
</dbReference>
<evidence type="ECO:0000259" key="1">
    <source>
        <dbReference type="PROSITE" id="PS50853"/>
    </source>
</evidence>
<feature type="domain" description="Fibronectin type-III" evidence="1">
    <location>
        <begin position="142"/>
        <end position="243"/>
    </location>
</feature>
<dbReference type="InterPro" id="IPR013783">
    <property type="entry name" value="Ig-like_fold"/>
</dbReference>
<evidence type="ECO:0000313" key="2">
    <source>
        <dbReference type="EMBL" id="BDD12386.1"/>
    </source>
</evidence>
<keyword evidence="2" id="KW-0614">Plasmid</keyword>
<dbReference type="Gene3D" id="2.160.20.10">
    <property type="entry name" value="Single-stranded right-handed beta-helix, Pectin lyase-like"/>
    <property type="match status" value="1"/>
</dbReference>
<evidence type="ECO:0000313" key="3">
    <source>
        <dbReference type="Proteomes" id="UP001348817"/>
    </source>
</evidence>
<dbReference type="PROSITE" id="PS50853">
    <property type="entry name" value="FN3"/>
    <property type="match status" value="1"/>
</dbReference>
<gene>
    <name evidence="2" type="ORF">FUAX_48180</name>
</gene>
<sequence length="505" mass="55205">MIDKMKNINGNKFLAIGLSLLGFLFVMACDKDDKKEYEERVETEILTGSWSDVSISAVKLSGKVVTVENGSEISKVGFSYWEQGKLSTRQTIEVDLAEDKTFTVSLDELDSYTQYAYVAFAIQGDTKVEGDVLTFRTLISTEVKDPEATNGGFDSLSFSSVYLKGSYTTGNSNNSEVTFLYWEKEKEELNNPLTAKTETEPDFSIHGKALHLKPGTEYRFCVVALNEVGIGYSDTVDFTTNKMVYVNNQATGDANGSTWEHAFTSIKTAAEESPEGAELWVMAGTYEEVKIPLKNEVDIYGGFSGTETSLEQRDWEANLTIIDGGATGLVNDKQLFEHKYSSKSQASVLDGFTLQHGSHWGGGAIYCRRGSPSIRNCIFKNNWGKVGAAIIFQHGNSEIINCQFLDNIATANAGAINVHEGTNLYVENSVFRGNTASNEGGALFGQGSEAIYKDCVFEDNEGGKGGIIFFNGACAKFINCQYSNNVGKDGRLCSGKYSSDDCCPL</sequence>
<dbReference type="SUPFAM" id="SSF49265">
    <property type="entry name" value="Fibronectin type III"/>
    <property type="match status" value="1"/>
</dbReference>
<accession>A0AAU9DGZ2</accession>
<dbReference type="AlphaFoldDB" id="A0AAU9DGZ2"/>
<dbReference type="Gene3D" id="2.60.40.10">
    <property type="entry name" value="Immunoglobulins"/>
    <property type="match status" value="1"/>
</dbReference>
<dbReference type="InterPro" id="IPR003961">
    <property type="entry name" value="FN3_dom"/>
</dbReference>